<feature type="region of interest" description="Disordered" evidence="1">
    <location>
        <begin position="190"/>
        <end position="256"/>
    </location>
</feature>
<dbReference type="AlphaFoldDB" id="A0A9Q0LDD7"/>
<comment type="caution">
    <text evidence="2">The sequence shown here is derived from an EMBL/GenBank/DDBJ whole genome shotgun (WGS) entry which is preliminary data.</text>
</comment>
<evidence type="ECO:0000256" key="1">
    <source>
        <dbReference type="SAM" id="MobiDB-lite"/>
    </source>
</evidence>
<evidence type="ECO:0000313" key="2">
    <source>
        <dbReference type="EMBL" id="KAJ5069473.1"/>
    </source>
</evidence>
<feature type="compositionally biased region" description="Basic and acidic residues" evidence="1">
    <location>
        <begin position="465"/>
        <end position="487"/>
    </location>
</feature>
<organism evidence="2 3">
    <name type="scientific">Anaeramoeba ignava</name>
    <name type="common">Anaerobic marine amoeba</name>
    <dbReference type="NCBI Taxonomy" id="1746090"/>
    <lineage>
        <taxon>Eukaryota</taxon>
        <taxon>Metamonada</taxon>
        <taxon>Anaeramoebidae</taxon>
        <taxon>Anaeramoeba</taxon>
    </lineage>
</organism>
<feature type="compositionally biased region" description="Low complexity" evidence="1">
    <location>
        <begin position="31"/>
        <end position="42"/>
    </location>
</feature>
<feature type="compositionally biased region" description="Low complexity" evidence="1">
    <location>
        <begin position="190"/>
        <end position="244"/>
    </location>
</feature>
<feature type="compositionally biased region" description="Polar residues" evidence="1">
    <location>
        <begin position="425"/>
        <end position="464"/>
    </location>
</feature>
<feature type="region of interest" description="Disordered" evidence="1">
    <location>
        <begin position="31"/>
        <end position="97"/>
    </location>
</feature>
<accession>A0A9Q0LDD7</accession>
<evidence type="ECO:0000313" key="3">
    <source>
        <dbReference type="Proteomes" id="UP001149090"/>
    </source>
</evidence>
<dbReference type="Proteomes" id="UP001149090">
    <property type="component" value="Unassembled WGS sequence"/>
</dbReference>
<feature type="compositionally biased region" description="Low complexity" evidence="1">
    <location>
        <begin position="358"/>
        <end position="371"/>
    </location>
</feature>
<feature type="compositionally biased region" description="Polar residues" evidence="1">
    <location>
        <begin position="68"/>
        <end position="82"/>
    </location>
</feature>
<feature type="region of interest" description="Disordered" evidence="1">
    <location>
        <begin position="316"/>
        <end position="383"/>
    </location>
</feature>
<proteinExistence type="predicted"/>
<dbReference type="EMBL" id="JAPDFW010000104">
    <property type="protein sequence ID" value="KAJ5069473.1"/>
    <property type="molecule type" value="Genomic_DNA"/>
</dbReference>
<feature type="compositionally biased region" description="Basic and acidic residues" evidence="1">
    <location>
        <begin position="55"/>
        <end position="67"/>
    </location>
</feature>
<protein>
    <submittedName>
        <fullName evidence="2">Uncharacterized protein</fullName>
    </submittedName>
</protein>
<name>A0A9Q0LDD7_ANAIG</name>
<feature type="compositionally biased region" description="Polar residues" evidence="1">
    <location>
        <begin position="372"/>
        <end position="383"/>
    </location>
</feature>
<gene>
    <name evidence="2" type="ORF">M0811_11647</name>
</gene>
<feature type="compositionally biased region" description="Basic and acidic residues" evidence="1">
    <location>
        <begin position="344"/>
        <end position="353"/>
    </location>
</feature>
<sequence>MLTWKTQSNQNDDINKNENLNLNLNLNQNNQNINININPNENSDQKKGANVSQQETKRTERKRKQETQETANNPNESKQTDTSQDKQKSKLSLSDYKKIRTNKKIQTETTETNQKPIEETVEKNEAPVIESKESTEEIGIPVQNIPLNPTQRIRSIVQTETMNFGRSISESSLSSKFNLNSNINSNTNSNINSNINSNSNTNTNTNQNSSNNINLSSQSQFFQSKPNSNISILPKTQKQPQLLQESTAYDPTRGNEYYSQLYSPMNVPKDSFTRISRQTESTNAENKERITIGARAIPRTSQPIYISNGPKYLYPGKSRESNYPQQQSFSIPRSHSYDLNSNNIHDDLNRVNENKISPQNPNPNQNQNQNPRIQSRNGFFTNKPNIRVQNRNEFSEHQHSYDGIMINQDKIQTMRQNQIHRKSPDQSNNLSTRSIGKESPNQFNHDQNTILNPYLNTYSNQNNSKKNDSHYSKANESQEKMNSKKFRNHESINEEQMQSRYYHPNYPNNSMNIQSNSSNEGISPNYGNANFVRRIRNPQRQDSKIKNQNRK</sequence>
<keyword evidence="3" id="KW-1185">Reference proteome</keyword>
<feature type="region of interest" description="Disordered" evidence="1">
    <location>
        <begin position="414"/>
        <end position="487"/>
    </location>
</feature>
<reference evidence="2" key="1">
    <citation type="submission" date="2022-10" db="EMBL/GenBank/DDBJ databases">
        <title>Novel sulphate-reducing endosymbionts in the free-living metamonad Anaeramoeba.</title>
        <authorList>
            <person name="Jerlstrom-Hultqvist J."/>
            <person name="Cepicka I."/>
            <person name="Gallot-Lavallee L."/>
            <person name="Salas-Leiva D."/>
            <person name="Curtis B.A."/>
            <person name="Zahonova K."/>
            <person name="Pipaliya S."/>
            <person name="Dacks J."/>
            <person name="Roger A.J."/>
        </authorList>
    </citation>
    <scope>NUCLEOTIDE SEQUENCE</scope>
    <source>
        <strain evidence="2">BMAN</strain>
    </source>
</reference>
<feature type="compositionally biased region" description="Low complexity" evidence="1">
    <location>
        <begin position="508"/>
        <end position="519"/>
    </location>
</feature>
<feature type="region of interest" description="Disordered" evidence="1">
    <location>
        <begin position="501"/>
        <end position="528"/>
    </location>
</feature>
<feature type="compositionally biased region" description="Polar residues" evidence="1">
    <location>
        <begin position="321"/>
        <end position="343"/>
    </location>
</feature>